<evidence type="ECO:0000256" key="5">
    <source>
        <dbReference type="SAM" id="MobiDB-lite"/>
    </source>
</evidence>
<reference evidence="8" key="2">
    <citation type="submission" date="2024-04" db="EMBL/GenBank/DDBJ databases">
        <authorList>
            <person name="Chen Y."/>
            <person name="Shah S."/>
            <person name="Dougan E. K."/>
            <person name="Thang M."/>
            <person name="Chan C."/>
        </authorList>
    </citation>
    <scope>NUCLEOTIDE SEQUENCE [LARGE SCALE GENOMIC DNA]</scope>
</reference>
<feature type="binding site" evidence="4">
    <location>
        <position position="159"/>
    </location>
    <ligand>
        <name>Ca(2+)</name>
        <dbReference type="ChEBI" id="CHEBI:29108"/>
        <label>1</label>
    </ligand>
</feature>
<keyword evidence="10" id="KW-1185">Reference proteome</keyword>
<dbReference type="OrthoDB" id="10267149at2759"/>
<dbReference type="Pfam" id="PF13499">
    <property type="entry name" value="EF-hand_7"/>
    <property type="match status" value="1"/>
</dbReference>
<evidence type="ECO:0000256" key="3">
    <source>
        <dbReference type="ARBA" id="ARBA00022837"/>
    </source>
</evidence>
<evidence type="ECO:0000256" key="1">
    <source>
        <dbReference type="ARBA" id="ARBA00009753"/>
    </source>
</evidence>
<dbReference type="AlphaFoldDB" id="A0A9P1BZG5"/>
<feature type="compositionally biased region" description="Low complexity" evidence="5">
    <location>
        <begin position="434"/>
        <end position="445"/>
    </location>
</feature>
<dbReference type="SUPFAM" id="SSF47473">
    <property type="entry name" value="EF-hand"/>
    <property type="match status" value="1"/>
</dbReference>
<protein>
    <submittedName>
        <fullName evidence="9">EF-hand domain-containing protein</fullName>
    </submittedName>
</protein>
<feature type="binding site" evidence="4">
    <location>
        <position position="157"/>
    </location>
    <ligand>
        <name>Ca(2+)</name>
        <dbReference type="ChEBI" id="CHEBI:29108"/>
        <label>1</label>
    </ligand>
</feature>
<sequence>MGMTTEEVVRRAFLNADVDQSGTLDIQEFGRLLQLLNPSTWSQERLQLFFLRADKDGSGRVDLQETLDWLLYGASRRKKEEVAASRPAALDDAVLEDIAERKRRSSEVSRIMKAFDDADFNKDGYLDKEEFARLLMHLDPKRFSDPKKLTSAFLKADNDRSGSLETGEVEAWLREYLAKAGISEEEELYMLLTWRDNRNAGPLRLDDLLGAFQSCTSQGMSARFRGHVPQAVPGFFEPHDVSPMEFVMLFEHLREHRDATDKEIREQLSSYSWRRKNKQEMKRSFSGNLTSLLNSLGHNPNTPVGLGLFKQLLAVLTAILRIDREHMLMFFAWSKTGHFQLTDSIIEKVLEKVFMKVPKSKEPLLSMSVSENDFYRVCFSMDVLDTNGRHGIPRGQIALIFQDILRNMSQKLSDREALKKPFRRKDKSPKKGSKGSSGTTLTPSSPAAIPVCLRHELRGTKEIGLLLEMLWSALPGRPFPTVLDMVMNFLERAAQQAAAPRAASPPAPRAPSPPKAGDED</sequence>
<feature type="region of interest" description="Disordered" evidence="5">
    <location>
        <begin position="416"/>
        <end position="445"/>
    </location>
</feature>
<dbReference type="SMART" id="SM00054">
    <property type="entry name" value="EFh"/>
    <property type="match status" value="4"/>
</dbReference>
<feature type="binding site" evidence="4">
    <location>
        <position position="130"/>
    </location>
    <ligand>
        <name>Ca(2+)</name>
        <dbReference type="ChEBI" id="CHEBI:29108"/>
        <label>1</label>
    </ligand>
</feature>
<evidence type="ECO:0000259" key="6">
    <source>
        <dbReference type="PROSITE" id="PS50222"/>
    </source>
</evidence>
<dbReference type="InterPro" id="IPR018247">
    <property type="entry name" value="EF_Hand_1_Ca_BS"/>
</dbReference>
<feature type="domain" description="EF-hand" evidence="6">
    <location>
        <begin position="106"/>
        <end position="141"/>
    </location>
</feature>
<dbReference type="GO" id="GO:0005509">
    <property type="term" value="F:calcium ion binding"/>
    <property type="evidence" value="ECO:0007669"/>
    <property type="project" value="InterPro"/>
</dbReference>
<proteinExistence type="inferred from homology"/>
<comment type="caution">
    <text evidence="7">The sequence shown here is derived from an EMBL/GenBank/DDBJ whole genome shotgun (WGS) entry which is preliminary data.</text>
</comment>
<dbReference type="Proteomes" id="UP001152797">
    <property type="component" value="Unassembled WGS sequence"/>
</dbReference>
<evidence type="ECO:0000313" key="10">
    <source>
        <dbReference type="Proteomes" id="UP001152797"/>
    </source>
</evidence>
<keyword evidence="2 4" id="KW-0479">Metal-binding</keyword>
<evidence type="ECO:0000256" key="2">
    <source>
        <dbReference type="ARBA" id="ARBA00022723"/>
    </source>
</evidence>
<dbReference type="InterPro" id="IPR002048">
    <property type="entry name" value="EF_hand_dom"/>
</dbReference>
<evidence type="ECO:0000313" key="8">
    <source>
        <dbReference type="EMBL" id="CAL1135679.1"/>
    </source>
</evidence>
<dbReference type="PANTHER" id="PTHR11653">
    <property type="entry name" value="PARVALBUMIN ALPHA"/>
    <property type="match status" value="1"/>
</dbReference>
<dbReference type="InterPro" id="IPR011992">
    <property type="entry name" value="EF-hand-dom_pair"/>
</dbReference>
<dbReference type="PROSITE" id="PS00018">
    <property type="entry name" value="EF_HAND_1"/>
    <property type="match status" value="3"/>
</dbReference>
<comment type="similarity">
    <text evidence="1">Belongs to the parvalbumin family.</text>
</comment>
<dbReference type="EMBL" id="CAMXCT030000702">
    <property type="protein sequence ID" value="CAL4769616.1"/>
    <property type="molecule type" value="Genomic_DNA"/>
</dbReference>
<accession>A0A9P1BZG5</accession>
<feature type="binding site" evidence="4">
    <location>
        <position position="119"/>
    </location>
    <ligand>
        <name>Ca(2+)</name>
        <dbReference type="ChEBI" id="CHEBI:29108"/>
        <label>1</label>
    </ligand>
</feature>
<dbReference type="EMBL" id="CAMXCT010000702">
    <property type="protein sequence ID" value="CAI3982304.1"/>
    <property type="molecule type" value="Genomic_DNA"/>
</dbReference>
<feature type="domain" description="EF-hand" evidence="6">
    <location>
        <begin position="144"/>
        <end position="179"/>
    </location>
</feature>
<dbReference type="Pfam" id="PF00036">
    <property type="entry name" value="EF-hand_1"/>
    <property type="match status" value="1"/>
</dbReference>
<feature type="domain" description="EF-hand" evidence="6">
    <location>
        <begin position="41"/>
        <end position="76"/>
    </location>
</feature>
<dbReference type="InterPro" id="IPR008080">
    <property type="entry name" value="Parvalbumin"/>
</dbReference>
<gene>
    <name evidence="7" type="ORF">C1SCF055_LOCUS10013</name>
</gene>
<evidence type="ECO:0000313" key="9">
    <source>
        <dbReference type="EMBL" id="CAL4769616.1"/>
    </source>
</evidence>
<feature type="region of interest" description="Disordered" evidence="5">
    <location>
        <begin position="494"/>
        <end position="520"/>
    </location>
</feature>
<feature type="compositionally biased region" description="Basic residues" evidence="5">
    <location>
        <begin position="420"/>
        <end position="433"/>
    </location>
</feature>
<dbReference type="PROSITE" id="PS50222">
    <property type="entry name" value="EF_HAND_2"/>
    <property type="match status" value="4"/>
</dbReference>
<feature type="domain" description="EF-hand" evidence="6">
    <location>
        <begin position="4"/>
        <end position="39"/>
    </location>
</feature>
<evidence type="ECO:0000313" key="7">
    <source>
        <dbReference type="EMBL" id="CAI3982304.1"/>
    </source>
</evidence>
<name>A0A9P1BZG5_9DINO</name>
<dbReference type="EMBL" id="CAMXCT020000702">
    <property type="protein sequence ID" value="CAL1135679.1"/>
    <property type="molecule type" value="Genomic_DNA"/>
</dbReference>
<dbReference type="CDD" id="cd00051">
    <property type="entry name" value="EFh"/>
    <property type="match status" value="1"/>
</dbReference>
<keyword evidence="3 4" id="KW-0106">Calcium</keyword>
<dbReference type="Gene3D" id="1.10.238.10">
    <property type="entry name" value="EF-hand"/>
    <property type="match status" value="2"/>
</dbReference>
<organism evidence="7">
    <name type="scientific">Cladocopium goreaui</name>
    <dbReference type="NCBI Taxonomy" id="2562237"/>
    <lineage>
        <taxon>Eukaryota</taxon>
        <taxon>Sar</taxon>
        <taxon>Alveolata</taxon>
        <taxon>Dinophyceae</taxon>
        <taxon>Suessiales</taxon>
        <taxon>Symbiodiniaceae</taxon>
        <taxon>Cladocopium</taxon>
    </lineage>
</organism>
<reference evidence="7" key="1">
    <citation type="submission" date="2022-10" db="EMBL/GenBank/DDBJ databases">
        <authorList>
            <person name="Chen Y."/>
            <person name="Dougan E. K."/>
            <person name="Chan C."/>
            <person name="Rhodes N."/>
            <person name="Thang M."/>
        </authorList>
    </citation>
    <scope>NUCLEOTIDE SEQUENCE</scope>
</reference>
<evidence type="ECO:0000256" key="4">
    <source>
        <dbReference type="PIRSR" id="PIRSR608080-1"/>
    </source>
</evidence>
<dbReference type="PANTHER" id="PTHR11653:SF10">
    <property type="entry name" value="EF-HAND DOMAIN-CONTAINING PROTEIN"/>
    <property type="match status" value="1"/>
</dbReference>
<feature type="compositionally biased region" description="Pro residues" evidence="5">
    <location>
        <begin position="503"/>
        <end position="514"/>
    </location>
</feature>
<feature type="binding site" evidence="4">
    <location>
        <position position="125"/>
    </location>
    <ligand>
        <name>Ca(2+)</name>
        <dbReference type="ChEBI" id="CHEBI:29108"/>
        <label>1</label>
    </ligand>
</feature>